<keyword evidence="6 9" id="KW-0769">Symport</keyword>
<dbReference type="Gene3D" id="1.20.1740.10">
    <property type="entry name" value="Amino acid/polyamine transporter I"/>
    <property type="match status" value="1"/>
</dbReference>
<feature type="transmembrane region" description="Helical" evidence="9">
    <location>
        <begin position="190"/>
        <end position="207"/>
    </location>
</feature>
<keyword evidence="7 9" id="KW-1133">Transmembrane helix</keyword>
<keyword evidence="3 9" id="KW-0813">Transport</keyword>
<evidence type="ECO:0000256" key="8">
    <source>
        <dbReference type="ARBA" id="ARBA00023136"/>
    </source>
</evidence>
<keyword evidence="4 9" id="KW-1003">Cell membrane</keyword>
<feature type="transmembrane region" description="Helical" evidence="9">
    <location>
        <begin position="151"/>
        <end position="170"/>
    </location>
</feature>
<evidence type="ECO:0000256" key="1">
    <source>
        <dbReference type="ARBA" id="ARBA00004651"/>
    </source>
</evidence>
<feature type="transmembrane region" description="Helical" evidence="9">
    <location>
        <begin position="422"/>
        <end position="442"/>
    </location>
</feature>
<keyword evidence="8 9" id="KW-0472">Membrane</keyword>
<dbReference type="Proteomes" id="UP000297149">
    <property type="component" value="Chromosome"/>
</dbReference>
<dbReference type="FunFam" id="1.20.1740.10:FF:000004">
    <property type="entry name" value="Sodium:alanine symporter family protein"/>
    <property type="match status" value="1"/>
</dbReference>
<keyword evidence="5 9" id="KW-0812">Transmembrane</keyword>
<evidence type="ECO:0000256" key="3">
    <source>
        <dbReference type="ARBA" id="ARBA00022448"/>
    </source>
</evidence>
<proteinExistence type="inferred from homology"/>
<feature type="transmembrane region" description="Helical" evidence="9">
    <location>
        <begin position="395"/>
        <end position="416"/>
    </location>
</feature>
<dbReference type="GO" id="GO:0005283">
    <property type="term" value="F:amino acid:sodium symporter activity"/>
    <property type="evidence" value="ECO:0007669"/>
    <property type="project" value="InterPro"/>
</dbReference>
<evidence type="ECO:0000256" key="9">
    <source>
        <dbReference type="RuleBase" id="RU363064"/>
    </source>
</evidence>
<dbReference type="PRINTS" id="PR00175">
    <property type="entry name" value="NAALASMPORT"/>
</dbReference>
<reference evidence="11" key="1">
    <citation type="submission" date="2019-02" db="EMBL/GenBank/DDBJ databases">
        <title>Isolation and identification of novel species under the genus Muribaculum.</title>
        <authorList>
            <person name="Miyake S."/>
            <person name="Ding Y."/>
            <person name="Low A."/>
            <person name="Soh M."/>
            <person name="Seedorf H."/>
        </authorList>
    </citation>
    <scope>NUCLEOTIDE SEQUENCE [LARGE SCALE GENOMIC DNA]</scope>
    <source>
        <strain evidence="11">H5</strain>
    </source>
</reference>
<evidence type="ECO:0000256" key="2">
    <source>
        <dbReference type="ARBA" id="ARBA00009261"/>
    </source>
</evidence>
<feature type="transmembrane region" description="Helical" evidence="9">
    <location>
        <begin position="216"/>
        <end position="237"/>
    </location>
</feature>
<feature type="transmembrane region" description="Helical" evidence="9">
    <location>
        <begin position="356"/>
        <end position="375"/>
    </location>
</feature>
<dbReference type="PANTHER" id="PTHR30330:SF1">
    <property type="entry name" value="AMINO-ACID CARRIER PROTEIN ALST"/>
    <property type="match status" value="1"/>
</dbReference>
<dbReference type="EMBL" id="CP039396">
    <property type="protein sequence ID" value="QCD43637.1"/>
    <property type="molecule type" value="Genomic_DNA"/>
</dbReference>
<evidence type="ECO:0000256" key="4">
    <source>
        <dbReference type="ARBA" id="ARBA00022475"/>
    </source>
</evidence>
<evidence type="ECO:0000313" key="11">
    <source>
        <dbReference type="Proteomes" id="UP000297149"/>
    </source>
</evidence>
<dbReference type="AlphaFoldDB" id="A0A4P7W695"/>
<evidence type="ECO:0000256" key="7">
    <source>
        <dbReference type="ARBA" id="ARBA00022989"/>
    </source>
</evidence>
<evidence type="ECO:0000256" key="5">
    <source>
        <dbReference type="ARBA" id="ARBA00022692"/>
    </source>
</evidence>
<dbReference type="KEGG" id="ddb:E7747_03660"/>
<evidence type="ECO:0000256" key="6">
    <source>
        <dbReference type="ARBA" id="ARBA00022847"/>
    </source>
</evidence>
<feature type="transmembrane region" description="Helical" evidence="9">
    <location>
        <begin position="74"/>
        <end position="98"/>
    </location>
</feature>
<dbReference type="Pfam" id="PF01235">
    <property type="entry name" value="Na_Ala_symp"/>
    <property type="match status" value="1"/>
</dbReference>
<comment type="subcellular location">
    <subcellularLocation>
        <location evidence="1 9">Cell membrane</location>
        <topology evidence="1 9">Multi-pass membrane protein</topology>
    </subcellularLocation>
</comment>
<dbReference type="NCBIfam" id="TIGR00835">
    <property type="entry name" value="agcS"/>
    <property type="match status" value="1"/>
</dbReference>
<accession>A0A4P7W695</accession>
<protein>
    <submittedName>
        <fullName evidence="10">Alanine:cation symporter family protein</fullName>
    </submittedName>
</protein>
<name>A0A4P7W695_9BACT</name>
<sequence>MLENIVSAVSGVLTDYVMVTVLLAVALFFTIATRGVQFRMVGEMCRLLVRSGKRDNDRRANDAPSHGSISSFQAFALSIASRVGTGNLAGVGTAIALGGPGAVFWMWVIAILGAASAFVESTLAQLFKVKGEKSFMGGPAYYILKGLHKRWWAVTFAVLITLTFGFAFNSVQSNTIADALNSSFSIPRELTAWTLCILTLIVIWGGVQRVSRFSEIVVPFMAVAYIILAIIIIALNITHFPAVMAMIVKNAFGFDEALGGSIGAAIIMGIKRGLFSNEAGEGSTPNAAATASVSHPVKQGLIQTLGVYTDTLLVCTATAFIILCSGIFMDGHDGIVLTQHAIDAGLGTGSNIGSTFVSIAIFFFAFTSIIANYYYGETNIRFIRNNDTLINIYRLLVGGIVYAGAVMSLDLVWGFADITMALMTLCNLAAIVMLGKYAIRLLNDYRAQRRRGLDPIYRSSTIPEIAPETECWE</sequence>
<dbReference type="GO" id="GO:0005886">
    <property type="term" value="C:plasma membrane"/>
    <property type="evidence" value="ECO:0007669"/>
    <property type="project" value="UniProtKB-SubCell"/>
</dbReference>
<comment type="similarity">
    <text evidence="2 9">Belongs to the alanine or glycine:cation symporter (AGCS) (TC 2.A.25) family.</text>
</comment>
<dbReference type="PANTHER" id="PTHR30330">
    <property type="entry name" value="AGSS FAMILY TRANSPORTER, SODIUM-ALANINE"/>
    <property type="match status" value="1"/>
</dbReference>
<gene>
    <name evidence="10" type="ORF">E7747_03660</name>
</gene>
<dbReference type="PROSITE" id="PS00873">
    <property type="entry name" value="NA_ALANINE_SYMP"/>
    <property type="match status" value="1"/>
</dbReference>
<keyword evidence="11" id="KW-1185">Reference proteome</keyword>
<dbReference type="InterPro" id="IPR001463">
    <property type="entry name" value="Na/Ala_symport"/>
</dbReference>
<feature type="transmembrane region" description="Helical" evidence="9">
    <location>
        <begin position="305"/>
        <end position="328"/>
    </location>
</feature>
<feature type="transmembrane region" description="Helical" evidence="9">
    <location>
        <begin position="16"/>
        <end position="36"/>
    </location>
</feature>
<organism evidence="10 11">
    <name type="scientific">Duncaniella dubosii</name>
    <dbReference type="NCBI Taxonomy" id="2518971"/>
    <lineage>
        <taxon>Bacteria</taxon>
        <taxon>Pseudomonadati</taxon>
        <taxon>Bacteroidota</taxon>
        <taxon>Bacteroidia</taxon>
        <taxon>Bacteroidales</taxon>
        <taxon>Muribaculaceae</taxon>
        <taxon>Duncaniella</taxon>
    </lineage>
</organism>
<evidence type="ECO:0000313" key="10">
    <source>
        <dbReference type="EMBL" id="QCD43637.1"/>
    </source>
</evidence>